<dbReference type="RefSeq" id="WP_169603059.1">
    <property type="nucleotide sequence ID" value="NZ_CP046565.1"/>
</dbReference>
<feature type="compositionally biased region" description="Pro residues" evidence="1">
    <location>
        <begin position="37"/>
        <end position="60"/>
    </location>
</feature>
<evidence type="ECO:0000313" key="3">
    <source>
        <dbReference type="EMBL" id="QJD29776.1"/>
    </source>
</evidence>
<dbReference type="PROSITE" id="PS51257">
    <property type="entry name" value="PROKAR_LIPOPROTEIN"/>
    <property type="match status" value="1"/>
</dbReference>
<feature type="region of interest" description="Disordered" evidence="1">
    <location>
        <begin position="36"/>
        <end position="79"/>
    </location>
</feature>
<sequence length="174" mass="17910">MTIYSRSRRFGALPYRWAAVALCLAVSAGCAQRAAVKPPPSAAHPVPTPAPTPGPKPKPAAPVTKPGSGASGGAKKLPAPTPAVAALLSDADKAQAAGQLDNAAATLERAIRMQPRNPDLWYRLAAIRMEQNQPCLALDLARKSKVLAKGHSDLIEKAQALIDQAGQLGGASGN</sequence>
<dbReference type="Pfam" id="PF14559">
    <property type="entry name" value="TPR_19"/>
    <property type="match status" value="1"/>
</dbReference>
<reference evidence="4" key="1">
    <citation type="submission" date="2019-12" db="EMBL/GenBank/DDBJ databases">
        <authorList>
            <person name="Awala S.I."/>
            <person name="Rhee S.K."/>
        </authorList>
    </citation>
    <scope>NUCLEOTIDE SEQUENCE [LARGE SCALE GENOMIC DNA]</scope>
    <source>
        <strain evidence="4">IM1</strain>
    </source>
</reference>
<protein>
    <recommendedName>
        <fullName evidence="5">Tetratricopeptide repeat protein</fullName>
    </recommendedName>
</protein>
<dbReference type="KEGG" id="metu:GNH96_07190"/>
<feature type="chain" id="PRO_5032341945" description="Tetratricopeptide repeat protein" evidence="2">
    <location>
        <begin position="34"/>
        <end position="174"/>
    </location>
</feature>
<accession>A0A858Q7U6</accession>
<dbReference type="InterPro" id="IPR011990">
    <property type="entry name" value="TPR-like_helical_dom_sf"/>
</dbReference>
<keyword evidence="4" id="KW-1185">Reference proteome</keyword>
<dbReference type="SUPFAM" id="SSF48452">
    <property type="entry name" value="TPR-like"/>
    <property type="match status" value="1"/>
</dbReference>
<name>A0A858Q7U6_9GAMM</name>
<evidence type="ECO:0000256" key="1">
    <source>
        <dbReference type="SAM" id="MobiDB-lite"/>
    </source>
</evidence>
<feature type="signal peptide" evidence="2">
    <location>
        <begin position="1"/>
        <end position="33"/>
    </location>
</feature>
<dbReference type="Proteomes" id="UP000503004">
    <property type="component" value="Chromosome"/>
</dbReference>
<dbReference type="AlphaFoldDB" id="A0A858Q7U6"/>
<dbReference type="EMBL" id="CP046565">
    <property type="protein sequence ID" value="QJD29776.1"/>
    <property type="molecule type" value="Genomic_DNA"/>
</dbReference>
<gene>
    <name evidence="3" type="ORF">GNH96_07190</name>
</gene>
<dbReference type="Gene3D" id="1.25.40.10">
    <property type="entry name" value="Tetratricopeptide repeat domain"/>
    <property type="match status" value="1"/>
</dbReference>
<keyword evidence="2" id="KW-0732">Signal</keyword>
<feature type="compositionally biased region" description="Low complexity" evidence="1">
    <location>
        <begin position="61"/>
        <end position="79"/>
    </location>
</feature>
<proteinExistence type="predicted"/>
<evidence type="ECO:0000313" key="4">
    <source>
        <dbReference type="Proteomes" id="UP000503004"/>
    </source>
</evidence>
<evidence type="ECO:0000256" key="2">
    <source>
        <dbReference type="SAM" id="SignalP"/>
    </source>
</evidence>
<evidence type="ECO:0008006" key="5">
    <source>
        <dbReference type="Google" id="ProtNLM"/>
    </source>
</evidence>
<organism evidence="3 4">
    <name type="scientific">Methylococcus geothermalis</name>
    <dbReference type="NCBI Taxonomy" id="2681310"/>
    <lineage>
        <taxon>Bacteria</taxon>
        <taxon>Pseudomonadati</taxon>
        <taxon>Pseudomonadota</taxon>
        <taxon>Gammaproteobacteria</taxon>
        <taxon>Methylococcales</taxon>
        <taxon>Methylococcaceae</taxon>
        <taxon>Methylococcus</taxon>
    </lineage>
</organism>